<evidence type="ECO:0000256" key="2">
    <source>
        <dbReference type="ARBA" id="ARBA00004123"/>
    </source>
</evidence>
<evidence type="ECO:0000256" key="5">
    <source>
        <dbReference type="ARBA" id="ARBA00022833"/>
    </source>
</evidence>
<dbReference type="PANTHER" id="PTHR14017">
    <property type="entry name" value="LYSINE-SPECIFIC DEMETHYLASE"/>
    <property type="match status" value="1"/>
</dbReference>
<keyword evidence="5" id="KW-0862">Zinc</keyword>
<keyword evidence="6" id="KW-0156">Chromatin regulator</keyword>
<evidence type="ECO:0000313" key="15">
    <source>
        <dbReference type="WBParaSite" id="nRc.2.0.1.t45704-RA"/>
    </source>
</evidence>
<feature type="repeat" description="TPR" evidence="12">
    <location>
        <begin position="367"/>
        <end position="400"/>
    </location>
</feature>
<dbReference type="WBParaSite" id="nRc.2.0.1.t45704-RA">
    <property type="protein sequence ID" value="nRc.2.0.1.t45704-RA"/>
    <property type="gene ID" value="nRc.2.0.1.g45704"/>
</dbReference>
<dbReference type="SMART" id="SM00028">
    <property type="entry name" value="TPR"/>
    <property type="match status" value="7"/>
</dbReference>
<evidence type="ECO:0000256" key="8">
    <source>
        <dbReference type="ARBA" id="ARBA00023002"/>
    </source>
</evidence>
<evidence type="ECO:0000256" key="6">
    <source>
        <dbReference type="ARBA" id="ARBA00022853"/>
    </source>
</evidence>
<evidence type="ECO:0000256" key="12">
    <source>
        <dbReference type="PROSITE-ProRule" id="PRU00339"/>
    </source>
</evidence>
<dbReference type="InterPro" id="IPR048560">
    <property type="entry name" value="KDM6A_B-like_GATAL"/>
</dbReference>
<dbReference type="InterPro" id="IPR051630">
    <property type="entry name" value="Corepressor-Demethylase"/>
</dbReference>
<dbReference type="SUPFAM" id="SSF51197">
    <property type="entry name" value="Clavaminate synthase-like"/>
    <property type="match status" value="1"/>
</dbReference>
<dbReference type="GO" id="GO:0071558">
    <property type="term" value="F:histone H3K27me2/H3K27me3 demethylase activity"/>
    <property type="evidence" value="ECO:0007669"/>
    <property type="project" value="TreeGrafter"/>
</dbReference>
<dbReference type="InterPro" id="IPR019734">
    <property type="entry name" value="TPR_rpt"/>
</dbReference>
<protein>
    <submittedName>
        <fullName evidence="15">JmjC domain-containing protein</fullName>
    </submittedName>
</protein>
<dbReference type="FunFam" id="1.20.58.1370:FF:000001">
    <property type="entry name" value="lysine-specific demethylase 6A isoform X2"/>
    <property type="match status" value="1"/>
</dbReference>
<accession>A0A915L3Q1</accession>
<dbReference type="InterPro" id="IPR011990">
    <property type="entry name" value="TPR-like_helical_dom_sf"/>
</dbReference>
<keyword evidence="12" id="KW-0802">TPR repeat</keyword>
<keyword evidence="7" id="KW-0223">Dioxygenase</keyword>
<keyword evidence="8" id="KW-0560">Oxidoreductase</keyword>
<dbReference type="PANTHER" id="PTHR14017:SF1">
    <property type="entry name" value="LD02225P"/>
    <property type="match status" value="1"/>
</dbReference>
<dbReference type="InterPro" id="IPR046941">
    <property type="entry name" value="KDM6_GATAL_sf"/>
</dbReference>
<evidence type="ECO:0000256" key="11">
    <source>
        <dbReference type="ARBA" id="ARBA00034483"/>
    </source>
</evidence>
<dbReference type="OMA" id="AGMPYKS"/>
<comment type="cofactor">
    <cofactor evidence="1">
        <name>Fe(2+)</name>
        <dbReference type="ChEBI" id="CHEBI:29033"/>
    </cofactor>
</comment>
<dbReference type="InterPro" id="IPR003347">
    <property type="entry name" value="JmjC_dom"/>
</dbReference>
<evidence type="ECO:0000259" key="13">
    <source>
        <dbReference type="PROSITE" id="PS51184"/>
    </source>
</evidence>
<dbReference type="Gene3D" id="1.25.40.10">
    <property type="entry name" value="Tetratricopeptide repeat domain"/>
    <property type="match status" value="2"/>
</dbReference>
<evidence type="ECO:0000256" key="3">
    <source>
        <dbReference type="ARBA" id="ARBA00022553"/>
    </source>
</evidence>
<evidence type="ECO:0000256" key="10">
    <source>
        <dbReference type="ARBA" id="ARBA00023242"/>
    </source>
</evidence>
<dbReference type="GO" id="GO:0046872">
    <property type="term" value="F:metal ion binding"/>
    <property type="evidence" value="ECO:0007669"/>
    <property type="project" value="UniProtKB-KW"/>
</dbReference>
<keyword evidence="3" id="KW-0597">Phosphoprotein</keyword>
<dbReference type="Pfam" id="PF21322">
    <property type="entry name" value="KDM6_C-hel"/>
    <property type="match status" value="1"/>
</dbReference>
<evidence type="ECO:0000256" key="9">
    <source>
        <dbReference type="ARBA" id="ARBA00023004"/>
    </source>
</evidence>
<keyword evidence="10" id="KW-0539">Nucleus</keyword>
<comment type="similarity">
    <text evidence="11">Belongs to the UTX family.</text>
</comment>
<dbReference type="SUPFAM" id="SSF48452">
    <property type="entry name" value="TPR-like"/>
    <property type="match status" value="2"/>
</dbReference>
<sequence length="1210" mass="137131">MMDIVVESVVKHCHDGGSPSTLSPEELRRIEFFDSRQFGFINLLLPTADKSDRKLIVKSIQYYTQQLDILHKNATKDIEMDVEETKELSDNNLEGFVRFTAEMCQIILKLGHLHLLTEDYVKALSAYQNYYNSSAESVKDPTALYGLGIVYFHFKQYDLVIEIFRDLLYSYPNFDRNRDVDVRLGMCYKMIENWELALKHLNAAYVSSETCTFSKLESNVRFHIACCYDDQDDFKRAKEEYDAITNDRSCTTQLKAAVLRQIGWLFFRFDCVASENKGARLNYAVEYLQESIKLDPSCGKTYYLLGRCLSAAGRAQESFLAYRSSIDKTEYNADTWCSIGVLYQKQQQPMDALQAYICAVQLDEHHTEAWVDLGLLYEKYGQPEDALKCYQNASKINLNGKSDLSARIKLLEKELEHAPVPPPNFTKTLTSLEEAWKLNIPADSYKRQDEQQKEKIAHYIHGPRLQSLIEADEANVQKPPCLLNPQQIQLMQILLQNQSQLNAAQLHMLRQLQEAFAVSQFHLQQHADKVNQQRSLMQPNQHSSADIQLRMNSADAAGELPQVTQEDLQAFLGVSNDAEDIAVVGGSKIGAVSCVNPNANTAGDCVSHLQSSNGAGGCGRDQKHDPILSAAFLSSNEHSNSLQEIDMSSSNSSSFMRNSLLANQNVLSSPSNLAVSSSKMPAAPVADLKIPSPCNLLATIKQPLNTLTARQIVESAKLLSSPLKEMGSKAFEILDELTPPPPLLADLPPVAQEKLLLPTPTILVNTKKEAFSVELQQFCYKNHVAVLRGISSALRLDLGLFSTKTLMETAGEHQVEVRTQYCQPSDQNFDVQTGSKTWYCESTRSFTTVSKYAQYQAQSFQQALKEEQEKLKATKNSTHFSSSDHHGLMGEDGKPAQKIIKFGTNVDLSDDKKWKMQLEELGKLPPFCRVLASSNMLSHLGHIVLGMNTVQLYMKVPGCRTPGHQENNNFASLNINIGPGECEWFCVPHEYWGIIKHLCEKNKLDFLRGSWWPPLQDLWENNVPVFRFTQKPGDVVWVGPGTVHWVQATGWCNNIAWNIGSMTPVQYQLALERYEWNKVESYKSIVPMEHLSWQLARNVKFSDPKFYELIKSVLVRCLYYCASIKDFVTSKLHKEMKHHPRVAGEMTHYCIVCEREVFSILFVSGQERKCYVHCLHCALRIDPDLKNFVVLYQYPLEELISTFDNFQLIP</sequence>
<dbReference type="GO" id="GO:0000978">
    <property type="term" value="F:RNA polymerase II cis-regulatory region sequence-specific DNA binding"/>
    <property type="evidence" value="ECO:0007669"/>
    <property type="project" value="TreeGrafter"/>
</dbReference>
<dbReference type="PROSITE" id="PS51184">
    <property type="entry name" value="JMJC"/>
    <property type="match status" value="1"/>
</dbReference>
<dbReference type="GO" id="GO:0031490">
    <property type="term" value="F:chromatin DNA binding"/>
    <property type="evidence" value="ECO:0007669"/>
    <property type="project" value="TreeGrafter"/>
</dbReference>
<dbReference type="Pfam" id="PF02373">
    <property type="entry name" value="JmjC"/>
    <property type="match status" value="1"/>
</dbReference>
<reference evidence="15" key="1">
    <citation type="submission" date="2022-11" db="UniProtKB">
        <authorList>
            <consortium name="WormBaseParasite"/>
        </authorList>
    </citation>
    <scope>IDENTIFICATION</scope>
</reference>
<dbReference type="InterPro" id="IPR048562">
    <property type="entry name" value="KDM6A_B-like_C-hel"/>
</dbReference>
<dbReference type="Gene3D" id="2.10.110.20">
    <property type="match status" value="1"/>
</dbReference>
<evidence type="ECO:0000256" key="1">
    <source>
        <dbReference type="ARBA" id="ARBA00001954"/>
    </source>
</evidence>
<evidence type="ECO:0000256" key="7">
    <source>
        <dbReference type="ARBA" id="ARBA00022964"/>
    </source>
</evidence>
<dbReference type="Gene3D" id="1.20.58.1370">
    <property type="match status" value="1"/>
</dbReference>
<dbReference type="Gene3D" id="2.60.120.650">
    <property type="entry name" value="Cupin"/>
    <property type="match status" value="1"/>
</dbReference>
<dbReference type="Pfam" id="PF13181">
    <property type="entry name" value="TPR_8"/>
    <property type="match status" value="1"/>
</dbReference>
<comment type="subcellular location">
    <subcellularLocation>
        <location evidence="2">Nucleus</location>
    </subcellularLocation>
</comment>
<name>A0A915L3Q1_ROMCU</name>
<keyword evidence="9" id="KW-0408">Iron</keyword>
<dbReference type="Pfam" id="PF13174">
    <property type="entry name" value="TPR_6"/>
    <property type="match status" value="1"/>
</dbReference>
<evidence type="ECO:0000256" key="4">
    <source>
        <dbReference type="ARBA" id="ARBA00022723"/>
    </source>
</evidence>
<dbReference type="Proteomes" id="UP000887565">
    <property type="component" value="Unplaced"/>
</dbReference>
<evidence type="ECO:0000313" key="14">
    <source>
        <dbReference type="Proteomes" id="UP000887565"/>
    </source>
</evidence>
<keyword evidence="14" id="KW-1185">Reference proteome</keyword>
<dbReference type="SMART" id="SM00558">
    <property type="entry name" value="JmjC"/>
    <property type="match status" value="1"/>
</dbReference>
<feature type="repeat" description="TPR" evidence="12">
    <location>
        <begin position="333"/>
        <end position="366"/>
    </location>
</feature>
<keyword evidence="4" id="KW-0479">Metal-binding</keyword>
<dbReference type="GO" id="GO:0044666">
    <property type="term" value="C:MLL3/4 complex"/>
    <property type="evidence" value="ECO:0007669"/>
    <property type="project" value="TreeGrafter"/>
</dbReference>
<feature type="domain" description="JmjC" evidence="13">
    <location>
        <begin position="913"/>
        <end position="1076"/>
    </location>
</feature>
<dbReference type="PROSITE" id="PS50005">
    <property type="entry name" value="TPR"/>
    <property type="match status" value="3"/>
</dbReference>
<feature type="repeat" description="TPR" evidence="12">
    <location>
        <begin position="141"/>
        <end position="174"/>
    </location>
</feature>
<dbReference type="Pfam" id="PF21326">
    <property type="entry name" value="KDM6_GATAL"/>
    <property type="match status" value="1"/>
</dbReference>
<organism evidence="14 15">
    <name type="scientific">Romanomermis culicivorax</name>
    <name type="common">Nematode worm</name>
    <dbReference type="NCBI Taxonomy" id="13658"/>
    <lineage>
        <taxon>Eukaryota</taxon>
        <taxon>Metazoa</taxon>
        <taxon>Ecdysozoa</taxon>
        <taxon>Nematoda</taxon>
        <taxon>Enoplea</taxon>
        <taxon>Dorylaimia</taxon>
        <taxon>Mermithida</taxon>
        <taxon>Mermithoidea</taxon>
        <taxon>Mermithidae</taxon>
        <taxon>Romanomermis</taxon>
    </lineage>
</organism>
<proteinExistence type="inferred from homology"/>
<dbReference type="GO" id="GO:0010468">
    <property type="term" value="P:regulation of gene expression"/>
    <property type="evidence" value="ECO:0007669"/>
    <property type="project" value="TreeGrafter"/>
</dbReference>
<dbReference type="AlphaFoldDB" id="A0A915L3Q1"/>